<dbReference type="PANTHER" id="PTHR45784">
    <property type="entry name" value="C-TYPE LECTIN DOMAIN FAMILY 20 MEMBER A-RELATED"/>
    <property type="match status" value="1"/>
</dbReference>
<dbReference type="Pfam" id="PF00059">
    <property type="entry name" value="Lectin_C"/>
    <property type="match status" value="1"/>
</dbReference>
<keyword evidence="2" id="KW-0472">Membrane</keyword>
<protein>
    <recommendedName>
        <fullName evidence="4">C-type lectin domain-containing protein</fullName>
    </recommendedName>
</protein>
<sequence>MEGIFIGVLCLSGCLTFSTCLLHQYHFVSDVMTWTEAQSYCREKYTDLATIENTEEMKKLKDTVPAAGHSSKVWIGLYSHIDWKWSDGFNQSGAEYRNWKENQPNNHEADELCVSKDNERKLFDEDCHEQFPFVCYRGTLEDPDFVQASATEGAERDIALPIMGTYTVRRDGDVEPEDVGIVIEGIKVMENLGRVIMGFIMLFGIINALDRSFPDNLKYTFEFIQK</sequence>
<feature type="transmembrane region" description="Helical" evidence="2">
    <location>
        <begin position="192"/>
        <end position="209"/>
    </location>
</feature>
<dbReference type="CDD" id="cd03602">
    <property type="entry name" value="CLECT_1"/>
    <property type="match status" value="1"/>
</dbReference>
<comment type="caution">
    <text evidence="5">The sequence shown here is derived from an EMBL/GenBank/DDBJ whole genome shotgun (WGS) entry which is preliminary data.</text>
</comment>
<evidence type="ECO:0000259" key="4">
    <source>
        <dbReference type="PROSITE" id="PS50041"/>
    </source>
</evidence>
<keyword evidence="3" id="KW-0732">Signal</keyword>
<dbReference type="AlphaFoldDB" id="A0A9N7U7R9"/>
<dbReference type="PANTHER" id="PTHR45784:SF3">
    <property type="entry name" value="C-TYPE LECTIN DOMAIN FAMILY 4 MEMBER K-LIKE-RELATED"/>
    <property type="match status" value="1"/>
</dbReference>
<feature type="chain" id="PRO_5040401248" description="C-type lectin domain-containing protein" evidence="3">
    <location>
        <begin position="17"/>
        <end position="226"/>
    </location>
</feature>
<evidence type="ECO:0000256" key="3">
    <source>
        <dbReference type="SAM" id="SignalP"/>
    </source>
</evidence>
<keyword evidence="6" id="KW-1185">Reference proteome</keyword>
<dbReference type="Proteomes" id="UP001153269">
    <property type="component" value="Unassembled WGS sequence"/>
</dbReference>
<dbReference type="InterPro" id="IPR016187">
    <property type="entry name" value="CTDL_fold"/>
</dbReference>
<organism evidence="5 6">
    <name type="scientific">Pleuronectes platessa</name>
    <name type="common">European plaice</name>
    <dbReference type="NCBI Taxonomy" id="8262"/>
    <lineage>
        <taxon>Eukaryota</taxon>
        <taxon>Metazoa</taxon>
        <taxon>Chordata</taxon>
        <taxon>Craniata</taxon>
        <taxon>Vertebrata</taxon>
        <taxon>Euteleostomi</taxon>
        <taxon>Actinopterygii</taxon>
        <taxon>Neopterygii</taxon>
        <taxon>Teleostei</taxon>
        <taxon>Neoteleostei</taxon>
        <taxon>Acanthomorphata</taxon>
        <taxon>Carangaria</taxon>
        <taxon>Pleuronectiformes</taxon>
        <taxon>Pleuronectoidei</taxon>
        <taxon>Pleuronectidae</taxon>
        <taxon>Pleuronectes</taxon>
    </lineage>
</organism>
<feature type="domain" description="C-type lectin" evidence="4">
    <location>
        <begin position="25"/>
        <end position="136"/>
    </location>
</feature>
<feature type="signal peptide" evidence="3">
    <location>
        <begin position="1"/>
        <end position="16"/>
    </location>
</feature>
<dbReference type="PROSITE" id="PS00615">
    <property type="entry name" value="C_TYPE_LECTIN_1"/>
    <property type="match status" value="1"/>
</dbReference>
<dbReference type="SMART" id="SM00034">
    <property type="entry name" value="CLECT"/>
    <property type="match status" value="1"/>
</dbReference>
<evidence type="ECO:0000256" key="1">
    <source>
        <dbReference type="ARBA" id="ARBA00023157"/>
    </source>
</evidence>
<dbReference type="EMBL" id="CADEAL010000826">
    <property type="protein sequence ID" value="CAB1425707.1"/>
    <property type="molecule type" value="Genomic_DNA"/>
</dbReference>
<accession>A0A9N7U7R9</accession>
<dbReference type="InterPro" id="IPR018378">
    <property type="entry name" value="C-type_lectin_CS"/>
</dbReference>
<gene>
    <name evidence="5" type="ORF">PLEPLA_LOCUS13640</name>
</gene>
<dbReference type="PROSITE" id="PS50041">
    <property type="entry name" value="C_TYPE_LECTIN_2"/>
    <property type="match status" value="1"/>
</dbReference>
<dbReference type="SUPFAM" id="SSF56436">
    <property type="entry name" value="C-type lectin-like"/>
    <property type="match status" value="1"/>
</dbReference>
<dbReference type="InterPro" id="IPR016186">
    <property type="entry name" value="C-type_lectin-like/link_sf"/>
</dbReference>
<dbReference type="Gene3D" id="3.10.100.10">
    <property type="entry name" value="Mannose-Binding Protein A, subunit A"/>
    <property type="match status" value="1"/>
</dbReference>
<proteinExistence type="predicted"/>
<name>A0A9N7U7R9_PLEPL</name>
<evidence type="ECO:0000313" key="6">
    <source>
        <dbReference type="Proteomes" id="UP001153269"/>
    </source>
</evidence>
<reference evidence="5" key="1">
    <citation type="submission" date="2020-03" db="EMBL/GenBank/DDBJ databases">
        <authorList>
            <person name="Weist P."/>
        </authorList>
    </citation>
    <scope>NUCLEOTIDE SEQUENCE</scope>
</reference>
<keyword evidence="2" id="KW-1133">Transmembrane helix</keyword>
<keyword evidence="1" id="KW-1015">Disulfide bond</keyword>
<evidence type="ECO:0000256" key="2">
    <source>
        <dbReference type="SAM" id="Phobius"/>
    </source>
</evidence>
<keyword evidence="2" id="KW-0812">Transmembrane</keyword>
<evidence type="ECO:0000313" key="5">
    <source>
        <dbReference type="EMBL" id="CAB1425707.1"/>
    </source>
</evidence>
<dbReference type="InterPro" id="IPR001304">
    <property type="entry name" value="C-type_lectin-like"/>
</dbReference>